<dbReference type="InterPro" id="IPR008906">
    <property type="entry name" value="HATC_C_dom"/>
</dbReference>
<dbReference type="PANTHER" id="PTHR45749">
    <property type="match status" value="1"/>
</dbReference>
<dbReference type="Pfam" id="PF05699">
    <property type="entry name" value="Dimer_Tnp_hAT"/>
    <property type="match status" value="1"/>
</dbReference>
<sequence length="153" mass="17240">MKLASKCVESKVESNALIEIENLTENAEELKEKVRLIYELEILSIVMKENLELKVSTLAAGLCISVVNAEKRVSHSIIDRLIRLILTLLVSTATTERGFSTMKICKNRLCNKMADEFLTDNLVVYIEKKIGETFSSYNVIDVFKSLKGCKAHL</sequence>
<feature type="coiled-coil region" evidence="1">
    <location>
        <begin position="13"/>
        <end position="40"/>
    </location>
</feature>
<accession>A0ABQ5IAR0</accession>
<reference evidence="3" key="1">
    <citation type="journal article" date="2022" name="Int. J. Mol. Sci.">
        <title>Draft Genome of Tanacetum Coccineum: Genomic Comparison of Closely Related Tanacetum-Family Plants.</title>
        <authorList>
            <person name="Yamashiro T."/>
            <person name="Shiraishi A."/>
            <person name="Nakayama K."/>
            <person name="Satake H."/>
        </authorList>
    </citation>
    <scope>NUCLEOTIDE SEQUENCE</scope>
</reference>
<evidence type="ECO:0000313" key="3">
    <source>
        <dbReference type="EMBL" id="GJT97232.1"/>
    </source>
</evidence>
<organism evidence="3 4">
    <name type="scientific">Tanacetum coccineum</name>
    <dbReference type="NCBI Taxonomy" id="301880"/>
    <lineage>
        <taxon>Eukaryota</taxon>
        <taxon>Viridiplantae</taxon>
        <taxon>Streptophyta</taxon>
        <taxon>Embryophyta</taxon>
        <taxon>Tracheophyta</taxon>
        <taxon>Spermatophyta</taxon>
        <taxon>Magnoliopsida</taxon>
        <taxon>eudicotyledons</taxon>
        <taxon>Gunneridae</taxon>
        <taxon>Pentapetalae</taxon>
        <taxon>asterids</taxon>
        <taxon>campanulids</taxon>
        <taxon>Asterales</taxon>
        <taxon>Asteraceae</taxon>
        <taxon>Asteroideae</taxon>
        <taxon>Anthemideae</taxon>
        <taxon>Anthemidinae</taxon>
        <taxon>Tanacetum</taxon>
    </lineage>
</organism>
<protein>
    <submittedName>
        <fullName evidence="3">Zinc finger MYM-type protein 1-like protein</fullName>
    </submittedName>
</protein>
<keyword evidence="4" id="KW-1185">Reference proteome</keyword>
<dbReference type="Proteomes" id="UP001151760">
    <property type="component" value="Unassembled WGS sequence"/>
</dbReference>
<feature type="domain" description="HAT C-terminal dimerisation" evidence="2">
    <location>
        <begin position="80"/>
        <end position="129"/>
    </location>
</feature>
<dbReference type="PANTHER" id="PTHR45749:SF37">
    <property type="entry name" value="OS05G0311600 PROTEIN"/>
    <property type="match status" value="1"/>
</dbReference>
<keyword evidence="1" id="KW-0175">Coiled coil</keyword>
<dbReference type="EMBL" id="BQNB010020557">
    <property type="protein sequence ID" value="GJT97232.1"/>
    <property type="molecule type" value="Genomic_DNA"/>
</dbReference>
<evidence type="ECO:0000256" key="1">
    <source>
        <dbReference type="SAM" id="Coils"/>
    </source>
</evidence>
<name>A0ABQ5IAR0_9ASTR</name>
<evidence type="ECO:0000313" key="4">
    <source>
        <dbReference type="Proteomes" id="UP001151760"/>
    </source>
</evidence>
<evidence type="ECO:0000259" key="2">
    <source>
        <dbReference type="Pfam" id="PF05699"/>
    </source>
</evidence>
<gene>
    <name evidence="3" type="ORF">Tco_1092750</name>
</gene>
<comment type="caution">
    <text evidence="3">The sequence shown here is derived from an EMBL/GenBank/DDBJ whole genome shotgun (WGS) entry which is preliminary data.</text>
</comment>
<proteinExistence type="predicted"/>
<reference evidence="3" key="2">
    <citation type="submission" date="2022-01" db="EMBL/GenBank/DDBJ databases">
        <authorList>
            <person name="Yamashiro T."/>
            <person name="Shiraishi A."/>
            <person name="Satake H."/>
            <person name="Nakayama K."/>
        </authorList>
    </citation>
    <scope>NUCLEOTIDE SEQUENCE</scope>
</reference>